<keyword evidence="3" id="KW-0238">DNA-binding</keyword>
<feature type="compositionally biased region" description="Basic residues" evidence="4">
    <location>
        <begin position="35"/>
        <end position="44"/>
    </location>
</feature>
<dbReference type="InterPro" id="IPR036279">
    <property type="entry name" value="5-3_exonuclease_C_sf"/>
</dbReference>
<dbReference type="GO" id="GO:0017108">
    <property type="term" value="F:5'-flap endonuclease activity"/>
    <property type="evidence" value="ECO:0007669"/>
    <property type="project" value="InterPro"/>
</dbReference>
<reference evidence="8" key="3">
    <citation type="journal article" date="2012" name="PLoS Pathog.">
        <title>Comparative genomics of the apicomplexan parasites Toxoplasma gondii and Neospora caninum: Coccidia differing in host range and transmission strategy.</title>
        <authorList>
            <person name="Reid A.J."/>
            <person name="Vermont S.J."/>
            <person name="Cotton J.A."/>
            <person name="Harris D."/>
            <person name="Hill-Cawthorne G.A."/>
            <person name="Konen-Waisman S."/>
            <person name="Latham S.M."/>
            <person name="Mourier T."/>
            <person name="Norton R."/>
            <person name="Quail M.A."/>
            <person name="Sanders M."/>
            <person name="Shanmugam D."/>
            <person name="Sohal A."/>
            <person name="Wasmuth J.D."/>
            <person name="Brunk B."/>
            <person name="Grigg M.E."/>
            <person name="Howard J.C."/>
            <person name="Parkinson J."/>
            <person name="Roos D.S."/>
            <person name="Trees A.J."/>
            <person name="Berriman M."/>
            <person name="Pain A."/>
            <person name="Wastling J.M."/>
        </authorList>
    </citation>
    <scope>NUCLEOTIDE SEQUENCE [LARGE SCALE GENOMIC DNA]</scope>
    <source>
        <strain evidence="8">Liverpool</strain>
    </source>
</reference>
<evidence type="ECO:0000259" key="5">
    <source>
        <dbReference type="SMART" id="SM00475"/>
    </source>
</evidence>
<dbReference type="Gene3D" id="1.10.150.20">
    <property type="entry name" value="5' to 3' exonuclease, C-terminal subdomain"/>
    <property type="match status" value="1"/>
</dbReference>
<dbReference type="SMART" id="SM00279">
    <property type="entry name" value="HhH2"/>
    <property type="match status" value="1"/>
</dbReference>
<feature type="domain" description="5'-3' exonuclease" evidence="5">
    <location>
        <begin position="51"/>
        <end position="463"/>
    </location>
</feature>
<dbReference type="SUPFAM" id="SSF88723">
    <property type="entry name" value="PIN domain-like"/>
    <property type="match status" value="1"/>
</dbReference>
<dbReference type="VEuPathDB" id="ToxoDB:NCLIV_028920"/>
<reference evidence="7" key="4">
    <citation type="journal article" date="2015" name="PLoS ONE">
        <title>Comprehensive Evaluation of Toxoplasma gondii VEG and Neospora caninum LIV Genomes with Tachyzoite Stage Transcriptome and Proteome Defines Novel Transcript Features.</title>
        <authorList>
            <person name="Ramaprasad A."/>
            <person name="Mourier T."/>
            <person name="Naeem R."/>
            <person name="Malas T.B."/>
            <person name="Moussa E."/>
            <person name="Panigrahi A."/>
            <person name="Vermont S.J."/>
            <person name="Otto T.D."/>
            <person name="Wastling J."/>
            <person name="Pain A."/>
        </authorList>
    </citation>
    <scope>NUCLEOTIDE SEQUENCE</scope>
    <source>
        <strain evidence="7">Liverpool</strain>
    </source>
</reference>
<feature type="compositionally biased region" description="Basic and acidic residues" evidence="4">
    <location>
        <begin position="187"/>
        <end position="196"/>
    </location>
</feature>
<keyword evidence="8" id="KW-1185">Reference proteome</keyword>
<evidence type="ECO:0000313" key="8">
    <source>
        <dbReference type="Proteomes" id="UP000007494"/>
    </source>
</evidence>
<dbReference type="OrthoDB" id="275278at2759"/>
<dbReference type="Pfam" id="PF02739">
    <property type="entry name" value="5_3_exonuc_N"/>
    <property type="match status" value="1"/>
</dbReference>
<keyword evidence="2" id="KW-0378">Hydrolase</keyword>
<sequence>MESAHRSARGQGGKNKEAPSQRAGCSEKGDEKGKPAKKSRRGTTRQREEGKKILAVIDGTCVVFRSHFGMPEVLDGGGVPVQAIIGFFRSLAAIRRALLQPSHLVVVFDGPESRESRKAIFDGYKGHRSETPASLVNQFAIILRLCERMQITTLSEPGVEADDVIATLVNRACRLSRLAAEKRALAAEEERQNRDGEAEDEQKEEGSGIDGVCIESQLQGRCSGRTSESRAARQREDRRLSGDSNDTDVVFDEIVVATADKDLLQVLQHNYMEPTAVTSSPSAGPSALAPSLTTEASNCMREGTAAAGEKTPSTRGKETVARLLAASGEAATPGGEAPETRSTKQPKIRIMQLHKKMQIIDDTWVKMEYGVAAHQIRDYLALTGDSVDGITGCPSIGPITAQKIVSAASGNVNALLQNGAALRRLLKPSQVKHLSTFLPLFERNQHLVSLNYEVESLSNICLSRFEVKKKASSFAPLCSRLATPSSHAAKPPYTHALRQHVKAAKDLAEGGKFKRHSGCSFSSIGLPFFRSKARKPAQSRQT</sequence>
<reference evidence="6" key="2">
    <citation type="submission" date="2011-03" db="EMBL/GenBank/DDBJ databases">
        <title>Comparative genomics and transcriptomics of Neospora caninum and Toxoplasma gondii.</title>
        <authorList>
            <person name="Reid A.J."/>
            <person name="Sohal A."/>
            <person name="Harris D."/>
            <person name="Quail M."/>
            <person name="Sanders M."/>
            <person name="Berriman M."/>
            <person name="Wastling J.M."/>
            <person name="Pain A."/>
        </authorList>
    </citation>
    <scope>NUCLEOTIDE SEQUENCE</scope>
    <source>
        <strain evidence="6">Liverpool</strain>
    </source>
</reference>
<evidence type="ECO:0000256" key="3">
    <source>
        <dbReference type="ARBA" id="ARBA00023125"/>
    </source>
</evidence>
<dbReference type="GO" id="GO:0033567">
    <property type="term" value="P:DNA replication, Okazaki fragment processing"/>
    <property type="evidence" value="ECO:0007669"/>
    <property type="project" value="InterPro"/>
</dbReference>
<dbReference type="GeneID" id="13443292"/>
<evidence type="ECO:0000256" key="2">
    <source>
        <dbReference type="ARBA" id="ARBA00022801"/>
    </source>
</evidence>
<dbReference type="AlphaFoldDB" id="F0VHB0"/>
<dbReference type="eggNOG" id="ENOG502QZNK">
    <property type="taxonomic scope" value="Eukaryota"/>
</dbReference>
<accession>F0VHB0</accession>
<dbReference type="InterPro" id="IPR029060">
    <property type="entry name" value="PIN-like_dom_sf"/>
</dbReference>
<protein>
    <submittedName>
        <fullName evidence="7">DNA polymerase I, putative</fullName>
    </submittedName>
    <submittedName>
        <fullName evidence="6">Putative DNA polymerase I</fullName>
    </submittedName>
</protein>
<dbReference type="Pfam" id="PF01367">
    <property type="entry name" value="5_3_exonuc"/>
    <property type="match status" value="1"/>
</dbReference>
<dbReference type="OMA" id="ANCMRRE"/>
<feature type="compositionally biased region" description="Polar residues" evidence="4">
    <location>
        <begin position="216"/>
        <end position="226"/>
    </location>
</feature>
<evidence type="ECO:0000313" key="6">
    <source>
        <dbReference type="EMBL" id="CBZ53104.1"/>
    </source>
</evidence>
<gene>
    <name evidence="7" type="ORF">BN1204_028920</name>
    <name evidence="6" type="ORF">NCLIV_028920</name>
</gene>
<dbReference type="CDD" id="cd09859">
    <property type="entry name" value="PIN_53EXO"/>
    <property type="match status" value="1"/>
</dbReference>
<dbReference type="InterPro" id="IPR002421">
    <property type="entry name" value="5-3_exonuclease"/>
</dbReference>
<dbReference type="PANTHER" id="PTHR42646">
    <property type="entry name" value="FLAP ENDONUCLEASE XNI"/>
    <property type="match status" value="1"/>
</dbReference>
<dbReference type="EMBL" id="FR823389">
    <property type="protein sequence ID" value="CBZ53104.1"/>
    <property type="molecule type" value="Genomic_DNA"/>
</dbReference>
<evidence type="ECO:0000256" key="4">
    <source>
        <dbReference type="SAM" id="MobiDB-lite"/>
    </source>
</evidence>
<dbReference type="GO" id="GO:0008409">
    <property type="term" value="F:5'-3' exonuclease activity"/>
    <property type="evidence" value="ECO:0007669"/>
    <property type="project" value="InterPro"/>
</dbReference>
<dbReference type="SUPFAM" id="SSF47807">
    <property type="entry name" value="5' to 3' exonuclease, C-terminal subdomain"/>
    <property type="match status" value="1"/>
</dbReference>
<dbReference type="Proteomes" id="UP000007494">
    <property type="component" value="Chromosome VIIb"/>
</dbReference>
<evidence type="ECO:0000313" key="7">
    <source>
        <dbReference type="EMBL" id="CEL67089.1"/>
    </source>
</evidence>
<dbReference type="InterPro" id="IPR020045">
    <property type="entry name" value="DNA_polI_H3TH"/>
</dbReference>
<name>F0VHB0_NEOCL</name>
<dbReference type="SMART" id="SM00475">
    <property type="entry name" value="53EXOc"/>
    <property type="match status" value="1"/>
</dbReference>
<dbReference type="EMBL" id="LN714482">
    <property type="protein sequence ID" value="CEL67089.1"/>
    <property type="molecule type" value="Genomic_DNA"/>
</dbReference>
<dbReference type="RefSeq" id="XP_003883136.1">
    <property type="nucleotide sequence ID" value="XM_003883087.1"/>
</dbReference>
<evidence type="ECO:0000256" key="1">
    <source>
        <dbReference type="ARBA" id="ARBA00022722"/>
    </source>
</evidence>
<dbReference type="Gene3D" id="3.40.50.1010">
    <property type="entry name" value="5'-nuclease"/>
    <property type="match status" value="1"/>
</dbReference>
<feature type="region of interest" description="Disordered" evidence="4">
    <location>
        <begin position="187"/>
        <end position="245"/>
    </location>
</feature>
<feature type="compositionally biased region" description="Basic and acidic residues" evidence="4">
    <location>
        <begin position="14"/>
        <end position="34"/>
    </location>
</feature>
<organism evidence="6 8">
    <name type="scientific">Neospora caninum (strain Liverpool)</name>
    <dbReference type="NCBI Taxonomy" id="572307"/>
    <lineage>
        <taxon>Eukaryota</taxon>
        <taxon>Sar</taxon>
        <taxon>Alveolata</taxon>
        <taxon>Apicomplexa</taxon>
        <taxon>Conoidasida</taxon>
        <taxon>Coccidia</taxon>
        <taxon>Eucoccidiorida</taxon>
        <taxon>Eimeriorina</taxon>
        <taxon>Sarcocystidae</taxon>
        <taxon>Neospora</taxon>
    </lineage>
</organism>
<dbReference type="GO" id="GO:0003677">
    <property type="term" value="F:DNA binding"/>
    <property type="evidence" value="ECO:0007669"/>
    <property type="project" value="UniProtKB-KW"/>
</dbReference>
<proteinExistence type="predicted"/>
<keyword evidence="1" id="KW-0540">Nuclease</keyword>
<dbReference type="InParanoid" id="F0VHB0"/>
<reference evidence="6" key="1">
    <citation type="submission" date="2011-02" db="EMBL/GenBank/DDBJ databases">
        <authorList>
            <person name="Aslett M."/>
        </authorList>
    </citation>
    <scope>NUCLEOTIDE SEQUENCE</scope>
    <source>
        <strain evidence="6">Liverpool</strain>
    </source>
</reference>
<dbReference type="InterPro" id="IPR008918">
    <property type="entry name" value="HhH2"/>
</dbReference>
<dbReference type="InterPro" id="IPR038969">
    <property type="entry name" value="FEN"/>
</dbReference>
<dbReference type="PANTHER" id="PTHR42646:SF2">
    <property type="entry name" value="5'-3' EXONUCLEASE FAMILY PROTEIN"/>
    <property type="match status" value="1"/>
</dbReference>
<feature type="compositionally biased region" description="Basic and acidic residues" evidence="4">
    <location>
        <begin position="227"/>
        <end position="241"/>
    </location>
</feature>
<dbReference type="InterPro" id="IPR020046">
    <property type="entry name" value="5-3_exonucl_a-hlix_arch_N"/>
</dbReference>
<feature type="region of interest" description="Disordered" evidence="4">
    <location>
        <begin position="1"/>
        <end position="50"/>
    </location>
</feature>